<dbReference type="InterPro" id="IPR050471">
    <property type="entry name" value="AB_hydrolase"/>
</dbReference>
<gene>
    <name evidence="3" type="ORF">DFJ67_8434</name>
</gene>
<keyword evidence="4" id="KW-1185">Reference proteome</keyword>
<name>A0A3D9ZZ95_9ACTN</name>
<evidence type="ECO:0000259" key="2">
    <source>
        <dbReference type="Pfam" id="PF00561"/>
    </source>
</evidence>
<sequence length="279" mass="29032">MTTLKVPGATLYYEVRGTGPALLLICGGVYDAAGYAGLARALADRYTVITYDRRGNSRSPLDGPDGPQSLPEHADDAAALLDVAAAGPAYVFGNSSGAIIGLDLAARYPDRVRRLVAHEPPLFDLLPEHDELMAMVDEVEKTFAAEGPVAANAVLQRGLDMGPADSADDERAPGGGPAETPDPETLAMFGRLEHNFGFFIGYEVPPFSRYVPDYAALSGAGIVPAAGEASIGQPPYRAALALGERLGTAAASVPGDHGGFGQQVPAFAARLDELLRAAQ</sequence>
<dbReference type="PANTHER" id="PTHR43433">
    <property type="entry name" value="HYDROLASE, ALPHA/BETA FOLD FAMILY PROTEIN"/>
    <property type="match status" value="1"/>
</dbReference>
<dbReference type="Proteomes" id="UP000256913">
    <property type="component" value="Unassembled WGS sequence"/>
</dbReference>
<feature type="region of interest" description="Disordered" evidence="1">
    <location>
        <begin position="160"/>
        <end position="184"/>
    </location>
</feature>
<accession>A0A3D9ZZ95</accession>
<dbReference type="Pfam" id="PF00561">
    <property type="entry name" value="Abhydrolase_1"/>
    <property type="match status" value="1"/>
</dbReference>
<organism evidence="3 4">
    <name type="scientific">Asanoa ferruginea</name>
    <dbReference type="NCBI Taxonomy" id="53367"/>
    <lineage>
        <taxon>Bacteria</taxon>
        <taxon>Bacillati</taxon>
        <taxon>Actinomycetota</taxon>
        <taxon>Actinomycetes</taxon>
        <taxon>Micromonosporales</taxon>
        <taxon>Micromonosporaceae</taxon>
        <taxon>Asanoa</taxon>
    </lineage>
</organism>
<dbReference type="AlphaFoldDB" id="A0A3D9ZZ95"/>
<dbReference type="InterPro" id="IPR029058">
    <property type="entry name" value="AB_hydrolase_fold"/>
</dbReference>
<proteinExistence type="predicted"/>
<dbReference type="GO" id="GO:0046503">
    <property type="term" value="P:glycerolipid catabolic process"/>
    <property type="evidence" value="ECO:0007669"/>
    <property type="project" value="TreeGrafter"/>
</dbReference>
<reference evidence="3 4" key="1">
    <citation type="submission" date="2018-08" db="EMBL/GenBank/DDBJ databases">
        <title>Sequencing the genomes of 1000 actinobacteria strains.</title>
        <authorList>
            <person name="Klenk H.-P."/>
        </authorList>
    </citation>
    <scope>NUCLEOTIDE SEQUENCE [LARGE SCALE GENOMIC DNA]</scope>
    <source>
        <strain evidence="3 4">DSM 44099</strain>
    </source>
</reference>
<dbReference type="EMBL" id="QUMQ01000001">
    <property type="protein sequence ID" value="REG02340.1"/>
    <property type="molecule type" value="Genomic_DNA"/>
</dbReference>
<dbReference type="GO" id="GO:0004806">
    <property type="term" value="F:triacylglycerol lipase activity"/>
    <property type="evidence" value="ECO:0007669"/>
    <property type="project" value="TreeGrafter"/>
</dbReference>
<protein>
    <submittedName>
        <fullName evidence="3">Pimeloyl-ACP methyl ester carboxylesterase</fullName>
    </submittedName>
</protein>
<evidence type="ECO:0000313" key="4">
    <source>
        <dbReference type="Proteomes" id="UP000256913"/>
    </source>
</evidence>
<evidence type="ECO:0000313" key="3">
    <source>
        <dbReference type="EMBL" id="REG02340.1"/>
    </source>
</evidence>
<dbReference type="SUPFAM" id="SSF53474">
    <property type="entry name" value="alpha/beta-Hydrolases"/>
    <property type="match status" value="1"/>
</dbReference>
<dbReference type="PANTHER" id="PTHR43433:SF5">
    <property type="entry name" value="AB HYDROLASE-1 DOMAIN-CONTAINING PROTEIN"/>
    <property type="match status" value="1"/>
</dbReference>
<dbReference type="OrthoDB" id="3210164at2"/>
<comment type="caution">
    <text evidence="3">The sequence shown here is derived from an EMBL/GenBank/DDBJ whole genome shotgun (WGS) entry which is preliminary data.</text>
</comment>
<feature type="domain" description="AB hydrolase-1" evidence="2">
    <location>
        <begin position="21"/>
        <end position="131"/>
    </location>
</feature>
<dbReference type="Gene3D" id="3.40.50.1820">
    <property type="entry name" value="alpha/beta hydrolase"/>
    <property type="match status" value="1"/>
</dbReference>
<dbReference type="InterPro" id="IPR000073">
    <property type="entry name" value="AB_hydrolase_1"/>
</dbReference>
<evidence type="ECO:0000256" key="1">
    <source>
        <dbReference type="SAM" id="MobiDB-lite"/>
    </source>
</evidence>
<dbReference type="RefSeq" id="WP_116075244.1">
    <property type="nucleotide sequence ID" value="NZ_BONB01000005.1"/>
</dbReference>